<gene>
    <name evidence="1" type="ORF">SAMN04487973_1311</name>
</gene>
<sequence length="90" mass="10872">MRKINLTPTEEHKYQIIKAVVAKRKTIKRAAVELQLTERHVRRLKQAYLLNGKQVFQHGNHRLKTHQKFDIKCKNKIVMLYEKKYKNFNV</sequence>
<protein>
    <submittedName>
        <fullName evidence="1">Homeodomain-like domain-containing protein</fullName>
    </submittedName>
</protein>
<name>A0A1H9TAU7_9LACO</name>
<evidence type="ECO:0000313" key="2">
    <source>
        <dbReference type="Proteomes" id="UP000182818"/>
    </source>
</evidence>
<dbReference type="EMBL" id="FOGK01000031">
    <property type="protein sequence ID" value="SER94246.1"/>
    <property type="molecule type" value="Genomic_DNA"/>
</dbReference>
<feature type="non-terminal residue" evidence="1">
    <location>
        <position position="90"/>
    </location>
</feature>
<comment type="caution">
    <text evidence="1">The sequence shown here is derived from an EMBL/GenBank/DDBJ whole genome shotgun (WGS) entry which is preliminary data.</text>
</comment>
<evidence type="ECO:0000313" key="1">
    <source>
        <dbReference type="EMBL" id="SER94246.1"/>
    </source>
</evidence>
<dbReference type="Proteomes" id="UP000182818">
    <property type="component" value="Unassembled WGS sequence"/>
</dbReference>
<proteinExistence type="predicted"/>
<reference evidence="1 2" key="1">
    <citation type="submission" date="2016-10" db="EMBL/GenBank/DDBJ databases">
        <authorList>
            <person name="Varghese N."/>
            <person name="Submissions S."/>
        </authorList>
    </citation>
    <scope>NUCLEOTIDE SEQUENCE [LARGE SCALE GENOMIC DNA]</scope>
    <source>
        <strain evidence="1 2">CGMCC 1.3889</strain>
    </source>
</reference>
<accession>A0A1H9TAU7</accession>
<organism evidence="1 2">
    <name type="scientific">Pediococcus ethanolidurans</name>
    <dbReference type="NCBI Taxonomy" id="319653"/>
    <lineage>
        <taxon>Bacteria</taxon>
        <taxon>Bacillati</taxon>
        <taxon>Bacillota</taxon>
        <taxon>Bacilli</taxon>
        <taxon>Lactobacillales</taxon>
        <taxon>Lactobacillaceae</taxon>
        <taxon>Pediococcus</taxon>
    </lineage>
</organism>
<keyword evidence="2" id="KW-1185">Reference proteome</keyword>